<evidence type="ECO:0000259" key="4">
    <source>
        <dbReference type="PROSITE" id="PS51462"/>
    </source>
</evidence>
<dbReference type="PANTHER" id="PTHR43046:SF14">
    <property type="entry name" value="MUTT_NUDIX FAMILY PROTEIN"/>
    <property type="match status" value="1"/>
</dbReference>
<comment type="similarity">
    <text evidence="3">Belongs to the Nudix hydrolase family.</text>
</comment>
<dbReference type="EMBL" id="MEVK01000039">
    <property type="protein sequence ID" value="OGC58290.1"/>
    <property type="molecule type" value="Genomic_DNA"/>
</dbReference>
<dbReference type="CDD" id="cd02883">
    <property type="entry name" value="NUDIX_Hydrolase"/>
    <property type="match status" value="1"/>
</dbReference>
<feature type="domain" description="Nudix hydrolase" evidence="4">
    <location>
        <begin position="16"/>
        <end position="140"/>
    </location>
</feature>
<dbReference type="PRINTS" id="PR00502">
    <property type="entry name" value="NUDIXFAMILY"/>
</dbReference>
<comment type="cofactor">
    <cofactor evidence="1">
        <name>Mg(2+)</name>
        <dbReference type="ChEBI" id="CHEBI:18420"/>
    </cofactor>
</comment>
<dbReference type="Proteomes" id="UP000178964">
    <property type="component" value="Unassembled WGS sequence"/>
</dbReference>
<proteinExistence type="inferred from homology"/>
<dbReference type="PANTHER" id="PTHR43046">
    <property type="entry name" value="GDP-MANNOSE MANNOSYL HYDROLASE"/>
    <property type="match status" value="1"/>
</dbReference>
<dbReference type="Gene3D" id="3.90.79.10">
    <property type="entry name" value="Nucleoside Triphosphate Pyrophosphohydrolase"/>
    <property type="match status" value="1"/>
</dbReference>
<gene>
    <name evidence="5" type="ORF">A3A70_03305</name>
</gene>
<evidence type="ECO:0000256" key="1">
    <source>
        <dbReference type="ARBA" id="ARBA00001946"/>
    </source>
</evidence>
<dbReference type="GO" id="GO:0016787">
    <property type="term" value="F:hydrolase activity"/>
    <property type="evidence" value="ECO:0007669"/>
    <property type="project" value="UniProtKB-KW"/>
</dbReference>
<dbReference type="InterPro" id="IPR020476">
    <property type="entry name" value="Nudix_hydrolase"/>
</dbReference>
<dbReference type="SUPFAM" id="SSF55811">
    <property type="entry name" value="Nudix"/>
    <property type="match status" value="1"/>
</dbReference>
<evidence type="ECO:0000313" key="5">
    <source>
        <dbReference type="EMBL" id="OGC58290.1"/>
    </source>
</evidence>
<reference evidence="5 6" key="1">
    <citation type="journal article" date="2016" name="Nat. Commun.">
        <title>Thousands of microbial genomes shed light on interconnected biogeochemical processes in an aquifer system.</title>
        <authorList>
            <person name="Anantharaman K."/>
            <person name="Brown C.T."/>
            <person name="Hug L.A."/>
            <person name="Sharon I."/>
            <person name="Castelle C.J."/>
            <person name="Probst A.J."/>
            <person name="Thomas B.C."/>
            <person name="Singh A."/>
            <person name="Wilkins M.J."/>
            <person name="Karaoz U."/>
            <person name="Brodie E.L."/>
            <person name="Williams K.H."/>
            <person name="Hubbard S.S."/>
            <person name="Banfield J.F."/>
        </authorList>
    </citation>
    <scope>NUCLEOTIDE SEQUENCE [LARGE SCALE GENOMIC DNA]</scope>
</reference>
<organism evidence="5 6">
    <name type="scientific">candidate division WWE3 bacterium RIFCSPLOWO2_01_FULL_42_11</name>
    <dbReference type="NCBI Taxonomy" id="1802627"/>
    <lineage>
        <taxon>Bacteria</taxon>
        <taxon>Katanobacteria</taxon>
    </lineage>
</organism>
<keyword evidence="2 3" id="KW-0378">Hydrolase</keyword>
<dbReference type="InterPro" id="IPR015797">
    <property type="entry name" value="NUDIX_hydrolase-like_dom_sf"/>
</dbReference>
<protein>
    <recommendedName>
        <fullName evidence="4">Nudix hydrolase domain-containing protein</fullName>
    </recommendedName>
</protein>
<dbReference type="STRING" id="1802627.A3A70_03305"/>
<evidence type="ECO:0000313" key="6">
    <source>
        <dbReference type="Proteomes" id="UP000178964"/>
    </source>
</evidence>
<dbReference type="PROSITE" id="PS51462">
    <property type="entry name" value="NUDIX"/>
    <property type="match status" value="1"/>
</dbReference>
<evidence type="ECO:0000256" key="3">
    <source>
        <dbReference type="RuleBase" id="RU003476"/>
    </source>
</evidence>
<dbReference type="Pfam" id="PF00293">
    <property type="entry name" value="NUDIX"/>
    <property type="match status" value="1"/>
</dbReference>
<name>A0A1F4VMM6_UNCKA</name>
<dbReference type="AlphaFoldDB" id="A0A1F4VMM6"/>
<comment type="caution">
    <text evidence="5">The sequence shown here is derived from an EMBL/GenBank/DDBJ whole genome shotgun (WGS) entry which is preliminary data.</text>
</comment>
<dbReference type="InterPro" id="IPR000086">
    <property type="entry name" value="NUDIX_hydrolase_dom"/>
</dbReference>
<accession>A0A1F4VMM6</accession>
<sequence>MELTTGLEINLARVGNKTTCPVSALINKGRILLGLRHYAAQSVWTCPGGRCETNESIESALKREIVEETGIQELTFIAYIGEVVGANKGDIVPFFLSTTHKDPILMEPKKFSEWRWVKLVDFLNGNPKDYINELTRQALKAFMEANPHCLNSILTEKPASR</sequence>
<dbReference type="InterPro" id="IPR020084">
    <property type="entry name" value="NUDIX_hydrolase_CS"/>
</dbReference>
<dbReference type="PROSITE" id="PS00893">
    <property type="entry name" value="NUDIX_BOX"/>
    <property type="match status" value="1"/>
</dbReference>
<evidence type="ECO:0000256" key="2">
    <source>
        <dbReference type="ARBA" id="ARBA00022801"/>
    </source>
</evidence>